<keyword evidence="2" id="KW-0067">ATP-binding</keyword>
<dbReference type="PROSITE" id="PS50045">
    <property type="entry name" value="SIGMA54_INTERACT_4"/>
    <property type="match status" value="1"/>
</dbReference>
<feature type="region of interest" description="Disordered" evidence="6">
    <location>
        <begin position="326"/>
        <end position="351"/>
    </location>
</feature>
<dbReference type="PROSITE" id="PS00688">
    <property type="entry name" value="SIGMA54_INTERACT_3"/>
    <property type="match status" value="1"/>
</dbReference>
<keyword evidence="5" id="KW-0804">Transcription</keyword>
<comment type="caution">
    <text evidence="8">The sequence shown here is derived from an EMBL/GenBank/DDBJ whole genome shotgun (WGS) entry which is preliminary data.</text>
</comment>
<feature type="domain" description="Sigma-54 factor interaction" evidence="7">
    <location>
        <begin position="15"/>
        <end position="244"/>
    </location>
</feature>
<evidence type="ECO:0000313" key="8">
    <source>
        <dbReference type="EMBL" id="MBO8466690.1"/>
    </source>
</evidence>
<sequence length="438" mass="48702">MTAQELQSLKNKYDIIGTDPALNRALEIAVDVASTDLTVLICGESGVGKENIPKIIHQYSRRRTGKYFAVNCGAIPEGTIDSELFGHEKGSFTGANEMRKGYFEEADGGTLFLDEIGELPLASQAKLLRVLQSGEFIRVGSSKVLKTDVRVVAATNVNLMHAVSMGKFREDLYYRLNAVPVFMPALRERQDDIYLLFRKFTSDFSEKYGMNKVSLTPDAVALLKSYRWPGNIRQLKNVAETVTALESGKLTPASGRCEVGAEVLSRYIPKDAPNMLPVKSAFGEDSITPGEKEAIIRMIYQLRQEVDYLKEAVGIGRAPVHIKALPQDTVRDHHGGDEQPRPLEQESEGLSDWQEPYEIRNAAPASFTAHHVPQFKDTEFAKATPDEQDGNDLSLQKAGTDLIRKALEKYHGNRKQAAAELGISERTLYRKLKSIENQ</sequence>
<proteinExistence type="predicted"/>
<dbReference type="AlphaFoldDB" id="A0A9D9I6V9"/>
<dbReference type="PROSITE" id="PS00675">
    <property type="entry name" value="SIGMA54_INTERACT_1"/>
    <property type="match status" value="1"/>
</dbReference>
<dbReference type="Pfam" id="PF25601">
    <property type="entry name" value="AAA_lid_14"/>
    <property type="match status" value="1"/>
</dbReference>
<dbReference type="CDD" id="cd00009">
    <property type="entry name" value="AAA"/>
    <property type="match status" value="1"/>
</dbReference>
<dbReference type="InterPro" id="IPR009057">
    <property type="entry name" value="Homeodomain-like_sf"/>
</dbReference>
<dbReference type="InterPro" id="IPR025662">
    <property type="entry name" value="Sigma_54_int_dom_ATP-bd_1"/>
</dbReference>
<dbReference type="InterPro" id="IPR002197">
    <property type="entry name" value="HTH_Fis"/>
</dbReference>
<keyword evidence="3" id="KW-0805">Transcription regulation</keyword>
<dbReference type="SMART" id="SM00382">
    <property type="entry name" value="AAA"/>
    <property type="match status" value="1"/>
</dbReference>
<protein>
    <submittedName>
        <fullName evidence="8">Sigma-54-dependent Fis family transcriptional regulator</fullName>
    </submittedName>
</protein>
<evidence type="ECO:0000256" key="5">
    <source>
        <dbReference type="ARBA" id="ARBA00023163"/>
    </source>
</evidence>
<dbReference type="Pfam" id="PF02954">
    <property type="entry name" value="HTH_8"/>
    <property type="match status" value="1"/>
</dbReference>
<reference evidence="8" key="2">
    <citation type="journal article" date="2021" name="PeerJ">
        <title>Extensive microbial diversity within the chicken gut microbiome revealed by metagenomics and culture.</title>
        <authorList>
            <person name="Gilroy R."/>
            <person name="Ravi A."/>
            <person name="Getino M."/>
            <person name="Pursley I."/>
            <person name="Horton D.L."/>
            <person name="Alikhan N.F."/>
            <person name="Baker D."/>
            <person name="Gharbi K."/>
            <person name="Hall N."/>
            <person name="Watson M."/>
            <person name="Adriaenssens E.M."/>
            <person name="Foster-Nyarko E."/>
            <person name="Jarju S."/>
            <person name="Secka A."/>
            <person name="Antonio M."/>
            <person name="Oren A."/>
            <person name="Chaudhuri R.R."/>
            <person name="La Ragione R."/>
            <person name="Hildebrand F."/>
            <person name="Pallen M.J."/>
        </authorList>
    </citation>
    <scope>NUCLEOTIDE SEQUENCE</scope>
    <source>
        <strain evidence="8">B1-15692</strain>
    </source>
</reference>
<evidence type="ECO:0000256" key="6">
    <source>
        <dbReference type="SAM" id="MobiDB-lite"/>
    </source>
</evidence>
<dbReference type="Gene3D" id="1.10.8.60">
    <property type="match status" value="1"/>
</dbReference>
<dbReference type="InterPro" id="IPR025943">
    <property type="entry name" value="Sigma_54_int_dom_ATP-bd_2"/>
</dbReference>
<organism evidence="8 9">
    <name type="scientific">Candidatus Cryptobacteroides faecipullorum</name>
    <dbReference type="NCBI Taxonomy" id="2840764"/>
    <lineage>
        <taxon>Bacteria</taxon>
        <taxon>Pseudomonadati</taxon>
        <taxon>Bacteroidota</taxon>
        <taxon>Bacteroidia</taxon>
        <taxon>Bacteroidales</taxon>
        <taxon>Candidatus Cryptobacteroides</taxon>
    </lineage>
</organism>
<dbReference type="Gene3D" id="3.40.50.300">
    <property type="entry name" value="P-loop containing nucleotide triphosphate hydrolases"/>
    <property type="match status" value="1"/>
</dbReference>
<keyword evidence="4" id="KW-0238">DNA-binding</keyword>
<dbReference type="InterPro" id="IPR002078">
    <property type="entry name" value="Sigma_54_int"/>
</dbReference>
<evidence type="ECO:0000256" key="4">
    <source>
        <dbReference type="ARBA" id="ARBA00023125"/>
    </source>
</evidence>
<evidence type="ECO:0000256" key="3">
    <source>
        <dbReference type="ARBA" id="ARBA00023015"/>
    </source>
</evidence>
<feature type="compositionally biased region" description="Basic and acidic residues" evidence="6">
    <location>
        <begin position="329"/>
        <end position="344"/>
    </location>
</feature>
<keyword evidence="1" id="KW-0547">Nucleotide-binding</keyword>
<evidence type="ECO:0000313" key="9">
    <source>
        <dbReference type="Proteomes" id="UP000823660"/>
    </source>
</evidence>
<gene>
    <name evidence="8" type="ORF">IAB99_02870</name>
</gene>
<dbReference type="FunFam" id="3.40.50.300:FF:000006">
    <property type="entry name" value="DNA-binding transcriptional regulator NtrC"/>
    <property type="match status" value="1"/>
</dbReference>
<accession>A0A9D9I6V9</accession>
<dbReference type="PANTHER" id="PTHR32071">
    <property type="entry name" value="TRANSCRIPTIONAL REGULATORY PROTEIN"/>
    <property type="match status" value="1"/>
</dbReference>
<dbReference type="Proteomes" id="UP000823660">
    <property type="component" value="Unassembled WGS sequence"/>
</dbReference>
<dbReference type="GO" id="GO:0006355">
    <property type="term" value="P:regulation of DNA-templated transcription"/>
    <property type="evidence" value="ECO:0007669"/>
    <property type="project" value="InterPro"/>
</dbReference>
<dbReference type="SUPFAM" id="SSF46689">
    <property type="entry name" value="Homeodomain-like"/>
    <property type="match status" value="1"/>
</dbReference>
<evidence type="ECO:0000259" key="7">
    <source>
        <dbReference type="PROSITE" id="PS50045"/>
    </source>
</evidence>
<dbReference type="GO" id="GO:0043565">
    <property type="term" value="F:sequence-specific DNA binding"/>
    <property type="evidence" value="ECO:0007669"/>
    <property type="project" value="InterPro"/>
</dbReference>
<dbReference type="SUPFAM" id="SSF52540">
    <property type="entry name" value="P-loop containing nucleoside triphosphate hydrolases"/>
    <property type="match status" value="1"/>
</dbReference>
<dbReference type="GO" id="GO:0005524">
    <property type="term" value="F:ATP binding"/>
    <property type="evidence" value="ECO:0007669"/>
    <property type="project" value="UniProtKB-KW"/>
</dbReference>
<dbReference type="InterPro" id="IPR027417">
    <property type="entry name" value="P-loop_NTPase"/>
</dbReference>
<dbReference type="EMBL" id="JADIMH010000015">
    <property type="protein sequence ID" value="MBO8466690.1"/>
    <property type="molecule type" value="Genomic_DNA"/>
</dbReference>
<dbReference type="PROSITE" id="PS00676">
    <property type="entry name" value="SIGMA54_INTERACT_2"/>
    <property type="match status" value="1"/>
</dbReference>
<reference evidence="8" key="1">
    <citation type="submission" date="2020-10" db="EMBL/GenBank/DDBJ databases">
        <authorList>
            <person name="Gilroy R."/>
        </authorList>
    </citation>
    <scope>NUCLEOTIDE SEQUENCE</scope>
    <source>
        <strain evidence="8">B1-15692</strain>
    </source>
</reference>
<dbReference type="PRINTS" id="PR01590">
    <property type="entry name" value="HTHFIS"/>
</dbReference>
<dbReference type="InterPro" id="IPR003593">
    <property type="entry name" value="AAA+_ATPase"/>
</dbReference>
<name>A0A9D9I6V9_9BACT</name>
<dbReference type="Gene3D" id="1.10.10.60">
    <property type="entry name" value="Homeodomain-like"/>
    <property type="match status" value="1"/>
</dbReference>
<dbReference type="PANTHER" id="PTHR32071:SF121">
    <property type="entry name" value="SIGMA L-DEPENDENT TRANSCRIPTIONAL REGULATOR YQIR-RELATED"/>
    <property type="match status" value="1"/>
</dbReference>
<dbReference type="InterPro" id="IPR058031">
    <property type="entry name" value="AAA_lid_NorR"/>
</dbReference>
<dbReference type="Pfam" id="PF00158">
    <property type="entry name" value="Sigma54_activat"/>
    <property type="match status" value="1"/>
</dbReference>
<evidence type="ECO:0000256" key="1">
    <source>
        <dbReference type="ARBA" id="ARBA00022741"/>
    </source>
</evidence>
<evidence type="ECO:0000256" key="2">
    <source>
        <dbReference type="ARBA" id="ARBA00022840"/>
    </source>
</evidence>
<dbReference type="InterPro" id="IPR025944">
    <property type="entry name" value="Sigma_54_int_dom_CS"/>
</dbReference>